<gene>
    <name evidence="9" type="ORF">MFP26_17730</name>
</gene>
<evidence type="ECO:0000256" key="5">
    <source>
        <dbReference type="ARBA" id="ARBA00022989"/>
    </source>
</evidence>
<keyword evidence="10" id="KW-1185">Reference proteome</keyword>
<comment type="caution">
    <text evidence="9">The sequence shown here is derived from an EMBL/GenBank/DDBJ whole genome shotgun (WGS) entry which is preliminary data.</text>
</comment>
<keyword evidence="6 7" id="KW-0472">Membrane</keyword>
<evidence type="ECO:0000256" key="7">
    <source>
        <dbReference type="SAM" id="Phobius"/>
    </source>
</evidence>
<evidence type="ECO:0000256" key="2">
    <source>
        <dbReference type="ARBA" id="ARBA00007362"/>
    </source>
</evidence>
<feature type="transmembrane region" description="Helical" evidence="7">
    <location>
        <begin position="94"/>
        <end position="113"/>
    </location>
</feature>
<dbReference type="InterPro" id="IPR000620">
    <property type="entry name" value="EamA_dom"/>
</dbReference>
<keyword evidence="4 7" id="KW-0812">Transmembrane</keyword>
<dbReference type="Proteomes" id="UP001203069">
    <property type="component" value="Unassembled WGS sequence"/>
</dbReference>
<dbReference type="SUPFAM" id="SSF103481">
    <property type="entry name" value="Multidrug resistance efflux transporter EmrE"/>
    <property type="match status" value="2"/>
</dbReference>
<comment type="subcellular location">
    <subcellularLocation>
        <location evidence="1">Cell membrane</location>
        <topology evidence="1">Multi-pass membrane protein</topology>
    </subcellularLocation>
</comment>
<dbReference type="InterPro" id="IPR050638">
    <property type="entry name" value="AA-Vitamin_Transporters"/>
</dbReference>
<feature type="transmembrane region" description="Helical" evidence="7">
    <location>
        <begin position="191"/>
        <end position="209"/>
    </location>
</feature>
<name>A0ABT0MXF3_9GAMM</name>
<evidence type="ECO:0000256" key="6">
    <source>
        <dbReference type="ARBA" id="ARBA00023136"/>
    </source>
</evidence>
<feature type="transmembrane region" description="Helical" evidence="7">
    <location>
        <begin position="38"/>
        <end position="56"/>
    </location>
</feature>
<protein>
    <submittedName>
        <fullName evidence="9">DMT family transporter</fullName>
    </submittedName>
</protein>
<organism evidence="9 10">
    <name type="scientific">Brenneria tiliae</name>
    <dbReference type="NCBI Taxonomy" id="2914984"/>
    <lineage>
        <taxon>Bacteria</taxon>
        <taxon>Pseudomonadati</taxon>
        <taxon>Pseudomonadota</taxon>
        <taxon>Gammaproteobacteria</taxon>
        <taxon>Enterobacterales</taxon>
        <taxon>Pectobacteriaceae</taxon>
        <taxon>Brenneria</taxon>
    </lineage>
</organism>
<sequence length="295" mass="32523">MEKRSLYLILLQIIFIISWSSGFIGARLGTENAGAVNLLFWRFLLVAACLLPFVWRRLRSLSWEQLRYNGVIGFLAQFAYLVSVYIAIRGGMPAGTAAIICALQPLITAALSVRDKHERSGVWEWVGLGIGFAGVSVVISGEYTLSDSRIGLEIYALPLIAAIALSIATLYQRRQSVLATDRSKDGLLMPLFLQSAATLALLAAAGLSLDSLDVPSDPQVWVSVAWLTFFSTFIAYLSLWSLLKRMSATRVAALVYLEPPVTLIWAAFMFADVIHWSTYFGLVVIALGIIISRRR</sequence>
<reference evidence="9 10" key="1">
    <citation type="submission" date="2022-02" db="EMBL/GenBank/DDBJ databases">
        <title>Description of Brenneria tiliae sp. nov. isolated from symptomatic Tilia x moltkei and Tilia x europaea trees in the UK.</title>
        <authorList>
            <person name="Kile H."/>
        </authorList>
    </citation>
    <scope>NUCLEOTIDE SEQUENCE [LARGE SCALE GENOMIC DNA]</scope>
    <source>
        <strain evidence="9 10">MC1SB4.1</strain>
    </source>
</reference>
<evidence type="ECO:0000256" key="4">
    <source>
        <dbReference type="ARBA" id="ARBA00022692"/>
    </source>
</evidence>
<evidence type="ECO:0000313" key="10">
    <source>
        <dbReference type="Proteomes" id="UP001203069"/>
    </source>
</evidence>
<feature type="domain" description="EamA" evidence="8">
    <location>
        <begin position="159"/>
        <end position="292"/>
    </location>
</feature>
<feature type="transmembrane region" description="Helical" evidence="7">
    <location>
        <begin position="251"/>
        <end position="268"/>
    </location>
</feature>
<dbReference type="PANTHER" id="PTHR32322">
    <property type="entry name" value="INNER MEMBRANE TRANSPORTER"/>
    <property type="match status" value="1"/>
</dbReference>
<feature type="transmembrane region" description="Helical" evidence="7">
    <location>
        <begin position="152"/>
        <end position="171"/>
    </location>
</feature>
<feature type="transmembrane region" description="Helical" evidence="7">
    <location>
        <begin position="7"/>
        <end position="26"/>
    </location>
</feature>
<feature type="domain" description="EamA" evidence="8">
    <location>
        <begin position="9"/>
        <end position="139"/>
    </location>
</feature>
<dbReference type="Pfam" id="PF00892">
    <property type="entry name" value="EamA"/>
    <property type="match status" value="2"/>
</dbReference>
<feature type="transmembrane region" description="Helical" evidence="7">
    <location>
        <begin position="125"/>
        <end position="146"/>
    </location>
</feature>
<dbReference type="PANTHER" id="PTHR32322:SF2">
    <property type="entry name" value="EAMA DOMAIN-CONTAINING PROTEIN"/>
    <property type="match status" value="1"/>
</dbReference>
<evidence type="ECO:0000256" key="1">
    <source>
        <dbReference type="ARBA" id="ARBA00004651"/>
    </source>
</evidence>
<keyword evidence="5 7" id="KW-1133">Transmembrane helix</keyword>
<evidence type="ECO:0000313" key="9">
    <source>
        <dbReference type="EMBL" id="MCL2894519.1"/>
    </source>
</evidence>
<accession>A0ABT0MXF3</accession>
<proteinExistence type="inferred from homology"/>
<dbReference type="RefSeq" id="WP_249245662.1">
    <property type="nucleotide sequence ID" value="NZ_JAKPBZ010000114.1"/>
</dbReference>
<dbReference type="InterPro" id="IPR037185">
    <property type="entry name" value="EmrE-like"/>
</dbReference>
<dbReference type="EMBL" id="JAKPBZ010000114">
    <property type="protein sequence ID" value="MCL2894519.1"/>
    <property type="molecule type" value="Genomic_DNA"/>
</dbReference>
<feature type="transmembrane region" description="Helical" evidence="7">
    <location>
        <begin position="68"/>
        <end position="88"/>
    </location>
</feature>
<keyword evidence="3" id="KW-1003">Cell membrane</keyword>
<feature type="transmembrane region" description="Helical" evidence="7">
    <location>
        <begin position="221"/>
        <end position="239"/>
    </location>
</feature>
<feature type="transmembrane region" description="Helical" evidence="7">
    <location>
        <begin position="274"/>
        <end position="292"/>
    </location>
</feature>
<evidence type="ECO:0000259" key="8">
    <source>
        <dbReference type="Pfam" id="PF00892"/>
    </source>
</evidence>
<evidence type="ECO:0000256" key="3">
    <source>
        <dbReference type="ARBA" id="ARBA00022475"/>
    </source>
</evidence>
<comment type="similarity">
    <text evidence="2">Belongs to the EamA transporter family.</text>
</comment>